<gene>
    <name evidence="2" type="ORF">BDEG_20625</name>
</gene>
<dbReference type="AlphaFoldDB" id="A0A177W9R8"/>
<dbReference type="VEuPathDB" id="FungiDB:BDEG_20625"/>
<name>A0A177W9R8_BATDL</name>
<evidence type="ECO:0000313" key="3">
    <source>
        <dbReference type="Proteomes" id="UP000077115"/>
    </source>
</evidence>
<evidence type="ECO:0000256" key="1">
    <source>
        <dbReference type="SAM" id="MobiDB-lite"/>
    </source>
</evidence>
<feature type="region of interest" description="Disordered" evidence="1">
    <location>
        <begin position="384"/>
        <end position="413"/>
    </location>
</feature>
<protein>
    <submittedName>
        <fullName evidence="2">Uncharacterized protein</fullName>
    </submittedName>
</protein>
<reference evidence="2 3" key="1">
    <citation type="submission" date="2006-10" db="EMBL/GenBank/DDBJ databases">
        <title>The Genome Sequence of Batrachochytrium dendrobatidis JEL423.</title>
        <authorList>
            <consortium name="The Broad Institute Genome Sequencing Platform"/>
            <person name="Birren B."/>
            <person name="Lander E."/>
            <person name="Galagan J."/>
            <person name="Cuomo C."/>
            <person name="Devon K."/>
            <person name="Jaffe D."/>
            <person name="Butler J."/>
            <person name="Alvarez P."/>
            <person name="Gnerre S."/>
            <person name="Grabherr M."/>
            <person name="Kleber M."/>
            <person name="Mauceli E."/>
            <person name="Brockman W."/>
            <person name="Young S."/>
            <person name="LaButti K."/>
            <person name="Sykes S."/>
            <person name="DeCaprio D."/>
            <person name="Crawford M."/>
            <person name="Koehrsen M."/>
            <person name="Engels R."/>
            <person name="Montgomery P."/>
            <person name="Pearson M."/>
            <person name="Howarth C."/>
            <person name="Larson L."/>
            <person name="White J."/>
            <person name="O'Leary S."/>
            <person name="Kodira C."/>
            <person name="Zeng Q."/>
            <person name="Yandava C."/>
            <person name="Alvarado L."/>
            <person name="Longcore J."/>
            <person name="James T."/>
        </authorList>
    </citation>
    <scope>NUCLEOTIDE SEQUENCE [LARGE SCALE GENOMIC DNA]</scope>
    <source>
        <strain evidence="2 3">JEL423</strain>
    </source>
</reference>
<dbReference type="Proteomes" id="UP000077115">
    <property type="component" value="Unassembled WGS sequence"/>
</dbReference>
<feature type="region of interest" description="Disordered" evidence="1">
    <location>
        <begin position="765"/>
        <end position="822"/>
    </location>
</feature>
<dbReference type="EMBL" id="DS022300">
    <property type="protein sequence ID" value="OAJ36454.1"/>
    <property type="molecule type" value="Genomic_DNA"/>
</dbReference>
<organism evidence="2 3">
    <name type="scientific">Batrachochytrium dendrobatidis (strain JEL423)</name>
    <dbReference type="NCBI Taxonomy" id="403673"/>
    <lineage>
        <taxon>Eukaryota</taxon>
        <taxon>Fungi</taxon>
        <taxon>Fungi incertae sedis</taxon>
        <taxon>Chytridiomycota</taxon>
        <taxon>Chytridiomycota incertae sedis</taxon>
        <taxon>Chytridiomycetes</taxon>
        <taxon>Rhizophydiales</taxon>
        <taxon>Rhizophydiales incertae sedis</taxon>
        <taxon>Batrachochytrium</taxon>
    </lineage>
</organism>
<proteinExistence type="predicted"/>
<reference evidence="2 3" key="2">
    <citation type="submission" date="2016-05" db="EMBL/GenBank/DDBJ databases">
        <title>Lineage-specific infection strategies underlie the spectrum of fungal disease in amphibians.</title>
        <authorList>
            <person name="Cuomo C.A."/>
            <person name="Farrer R.A."/>
            <person name="James T."/>
            <person name="Longcore J."/>
            <person name="Birren B."/>
        </authorList>
    </citation>
    <scope>NUCLEOTIDE SEQUENCE [LARGE SCALE GENOMIC DNA]</scope>
    <source>
        <strain evidence="2 3">JEL423</strain>
    </source>
</reference>
<feature type="region of interest" description="Disordered" evidence="1">
    <location>
        <begin position="128"/>
        <end position="149"/>
    </location>
</feature>
<sequence length="866" mass="94271">MSLLGRLFKKKAAVAFELHQKPTTNNSLILESASIDNDDSIDGSDQLVAQRPTNNVELKLDTKVICKTGRSNGNYGSLKRRISLSSLYSDVIIDGTLAPGYKSSVISASPSTLAPKSPLALHFSALSDPINNTNEHSQNPDRHSSSNDINMAQDSFVPVLSNNTESMPISGSHRASLVSSINGEVICSQLSLQHSTSDCIDFAKYYMESVVDGKAASNVVTNIEVLATSADSTFLDHLDLALPREAEKNTGNHIDLETVAIEKILNKLEPSQIPVSPNRSNYNNPSDIPPSFILHHNTPILPSISSESAQKKLLNRTSSPLDATKNYIDKSHIEHRKFNLFHRGNNLFRSFSRSSSFEPAVSGDELLDSSSIIDKKSILSQTTKRLDRTTSLRLPKRSTAKSPPLRPDSTSLLSTNSKTFKTAAIPAFVDPCISATTNPDRHTSIPAPTKSPTTNALLNTTPLPSKTPLSRTHSFKVFKSPKLATPSVKSLDLPEKSTMCVLEPISMPSAMIEAFTTPELTLPDLPQDTWHLFETLKRASKNAAKDDDTFQIIQTVVGTENTNLAPDTLKPPVFESDDVDELVVQSKLLRLQMSKVAMSVQDEYDARMKASSSVAETNALFSMSPYDNRYAVSDILKQLDVDTAMLKQNSSPVIASSHLGSNKADSQTTQSPLSIQSNIYKESSSNPAHAPSDIPFAVTSMNDITDSSAMVRHYLLHHGQLKADTPTINDVYIPQAALMGQSNHDGGYAHSLDFHSKPHLSLGHQPLTSLPISDRTLGHHDHSESTPDGLPLALPKNNVGSQRKGKLEAGQGKKGLPDGESKLLNSSTILTLSSLERSKKADKRISILLPEHVPEFSSLNRHMSNL</sequence>
<accession>A0A177W9R8</accession>
<evidence type="ECO:0000313" key="2">
    <source>
        <dbReference type="EMBL" id="OAJ36454.1"/>
    </source>
</evidence>
<feature type="compositionally biased region" description="Basic and acidic residues" evidence="1">
    <location>
        <begin position="776"/>
        <end position="785"/>
    </location>
</feature>